<proteinExistence type="inferred from homology"/>
<accession>A0A382KFL1</accession>
<dbReference type="PANTHER" id="PTHR30008">
    <property type="entry name" value="EXODEOXYRIBONUCLEASE 7 LARGE SUBUNIT"/>
    <property type="match status" value="1"/>
</dbReference>
<dbReference type="NCBIfam" id="TIGR00237">
    <property type="entry name" value="xseA"/>
    <property type="match status" value="1"/>
</dbReference>
<evidence type="ECO:0000256" key="3">
    <source>
        <dbReference type="ARBA" id="ARBA00022801"/>
    </source>
</evidence>
<keyword evidence="1" id="KW-0963">Cytoplasm</keyword>
<dbReference type="GO" id="GO:0006308">
    <property type="term" value="P:DNA catabolic process"/>
    <property type="evidence" value="ECO:0007669"/>
    <property type="project" value="InterPro"/>
</dbReference>
<protein>
    <recommendedName>
        <fullName evidence="8">Exonuclease VII large subunit C-terminal domain-containing protein</fullName>
    </recommendedName>
</protein>
<feature type="domain" description="Exonuclease VII large subunit C-terminal" evidence="5">
    <location>
        <begin position="81"/>
        <end position="393"/>
    </location>
</feature>
<name>A0A382KFL1_9ZZZZ</name>
<organism evidence="7">
    <name type="scientific">marine metagenome</name>
    <dbReference type="NCBI Taxonomy" id="408172"/>
    <lineage>
        <taxon>unclassified sequences</taxon>
        <taxon>metagenomes</taxon>
        <taxon>ecological metagenomes</taxon>
    </lineage>
</organism>
<dbReference type="EMBL" id="UINC01080658">
    <property type="protein sequence ID" value="SVC23794.1"/>
    <property type="molecule type" value="Genomic_DNA"/>
</dbReference>
<evidence type="ECO:0000313" key="7">
    <source>
        <dbReference type="EMBL" id="SVC23794.1"/>
    </source>
</evidence>
<evidence type="ECO:0000256" key="2">
    <source>
        <dbReference type="ARBA" id="ARBA00022722"/>
    </source>
</evidence>
<dbReference type="CDD" id="cd04489">
    <property type="entry name" value="ExoVII_LU_OBF"/>
    <property type="match status" value="1"/>
</dbReference>
<evidence type="ECO:0000259" key="5">
    <source>
        <dbReference type="Pfam" id="PF02601"/>
    </source>
</evidence>
<dbReference type="InterPro" id="IPR003753">
    <property type="entry name" value="Exonuc_VII_L"/>
</dbReference>
<feature type="non-terminal residue" evidence="7">
    <location>
        <position position="1"/>
    </location>
</feature>
<keyword evidence="2" id="KW-0540">Nuclease</keyword>
<dbReference type="AlphaFoldDB" id="A0A382KFL1"/>
<feature type="domain" description="OB-fold nucleic acid binding" evidence="6">
    <location>
        <begin position="1"/>
        <end position="58"/>
    </location>
</feature>
<gene>
    <name evidence="7" type="ORF">METZ01_LOCUS276648</name>
</gene>
<dbReference type="HAMAP" id="MF_00378">
    <property type="entry name" value="Exonuc_7_L"/>
    <property type="match status" value="1"/>
</dbReference>
<dbReference type="Pfam" id="PF02601">
    <property type="entry name" value="Exonuc_VII_L"/>
    <property type="match status" value="1"/>
</dbReference>
<dbReference type="InterPro" id="IPR020579">
    <property type="entry name" value="Exonuc_VII_lsu_C"/>
</dbReference>
<evidence type="ECO:0000256" key="4">
    <source>
        <dbReference type="ARBA" id="ARBA00022839"/>
    </source>
</evidence>
<sequence length="410" mass="45229">HMYFSLKDEKAQVRCALFRNDRIWLREQPVEGAAVILRGKVSLYAARGDFQVIVDYIEPAGEGELRRRFEQLKTKLERQGLFDPIHKRPIPEIPITVGIITSASGAALRDILSTLQRRFPVTDVILFPVSVQGSSAVDDIVRAFRRVAQGPVCDSVILARGGGSLEDLWAFNEEAVVRAIRRCPSPVVTGVGHETDVTLADFAADIRAATPTAAAEAVSPDCGELLAEVGQFRSRARLAVQRALREHSQQLDVSTGRLQHPLERITSRWHFLLNRQTRLSSLWGAAIHRAERNLNQAVQALQLSSPTRRVMASKMQHADLADRIIRLGVKLTVRPNEKVMAELDRLRLLNPINTLGRGYAIVRDAQDGSILTRASTVAAGDSIEAQLHHGWLKGTVVETGGDPATPKDKA</sequence>
<evidence type="ECO:0000256" key="1">
    <source>
        <dbReference type="ARBA" id="ARBA00022490"/>
    </source>
</evidence>
<dbReference type="GO" id="GO:0003676">
    <property type="term" value="F:nucleic acid binding"/>
    <property type="evidence" value="ECO:0007669"/>
    <property type="project" value="InterPro"/>
</dbReference>
<keyword evidence="4" id="KW-0269">Exonuclease</keyword>
<dbReference type="InterPro" id="IPR025824">
    <property type="entry name" value="OB-fold_nuc-bd_dom"/>
</dbReference>
<evidence type="ECO:0000259" key="6">
    <source>
        <dbReference type="Pfam" id="PF13742"/>
    </source>
</evidence>
<reference evidence="7" key="1">
    <citation type="submission" date="2018-05" db="EMBL/GenBank/DDBJ databases">
        <authorList>
            <person name="Lanie J.A."/>
            <person name="Ng W.-L."/>
            <person name="Kazmierczak K.M."/>
            <person name="Andrzejewski T.M."/>
            <person name="Davidsen T.M."/>
            <person name="Wayne K.J."/>
            <person name="Tettelin H."/>
            <person name="Glass J.I."/>
            <person name="Rusch D."/>
            <person name="Podicherti R."/>
            <person name="Tsui H.-C.T."/>
            <person name="Winkler M.E."/>
        </authorList>
    </citation>
    <scope>NUCLEOTIDE SEQUENCE</scope>
</reference>
<evidence type="ECO:0008006" key="8">
    <source>
        <dbReference type="Google" id="ProtNLM"/>
    </source>
</evidence>
<keyword evidence="3" id="KW-0378">Hydrolase</keyword>
<dbReference type="GO" id="GO:0009318">
    <property type="term" value="C:exodeoxyribonuclease VII complex"/>
    <property type="evidence" value="ECO:0007669"/>
    <property type="project" value="InterPro"/>
</dbReference>
<dbReference type="GO" id="GO:0008855">
    <property type="term" value="F:exodeoxyribonuclease VII activity"/>
    <property type="evidence" value="ECO:0007669"/>
    <property type="project" value="InterPro"/>
</dbReference>
<dbReference type="PANTHER" id="PTHR30008:SF0">
    <property type="entry name" value="EXODEOXYRIBONUCLEASE 7 LARGE SUBUNIT"/>
    <property type="match status" value="1"/>
</dbReference>
<dbReference type="Pfam" id="PF13742">
    <property type="entry name" value="tRNA_anti_2"/>
    <property type="match status" value="1"/>
</dbReference>